<proteinExistence type="predicted"/>
<keyword evidence="3" id="KW-1185">Reference proteome</keyword>
<accession>M7SYJ9</accession>
<gene>
    <name evidence="2" type="ORF">UCREL1_10430</name>
</gene>
<evidence type="ECO:0000313" key="2">
    <source>
        <dbReference type="EMBL" id="EMR62636.1"/>
    </source>
</evidence>
<feature type="transmembrane region" description="Helical" evidence="1">
    <location>
        <begin position="345"/>
        <end position="367"/>
    </location>
</feature>
<feature type="transmembrane region" description="Helical" evidence="1">
    <location>
        <begin position="76"/>
        <end position="93"/>
    </location>
</feature>
<feature type="transmembrane region" description="Helical" evidence="1">
    <location>
        <begin position="50"/>
        <end position="69"/>
    </location>
</feature>
<dbReference type="KEGG" id="ela:UCREL1_10430"/>
<dbReference type="OMA" id="VKMRRPW"/>
<dbReference type="EMBL" id="KB707410">
    <property type="protein sequence ID" value="EMR62636.1"/>
    <property type="molecule type" value="Genomic_DNA"/>
</dbReference>
<dbReference type="eggNOG" id="ENOG502T8PC">
    <property type="taxonomic scope" value="Eukaryota"/>
</dbReference>
<reference evidence="3" key="1">
    <citation type="journal article" date="2013" name="Genome Announc.">
        <title>Draft genome sequence of the grapevine dieback fungus Eutypa lata UCR-EL1.</title>
        <authorList>
            <person name="Blanco-Ulate B."/>
            <person name="Rolshausen P.E."/>
            <person name="Cantu D."/>
        </authorList>
    </citation>
    <scope>NUCLEOTIDE SEQUENCE [LARGE SCALE GENOMIC DNA]</scope>
    <source>
        <strain evidence="3">UCR-EL1</strain>
    </source>
</reference>
<evidence type="ECO:0000313" key="3">
    <source>
        <dbReference type="Proteomes" id="UP000012174"/>
    </source>
</evidence>
<feature type="transmembrane region" description="Helical" evidence="1">
    <location>
        <begin position="105"/>
        <end position="126"/>
    </location>
</feature>
<feature type="transmembrane region" description="Helical" evidence="1">
    <location>
        <begin position="308"/>
        <end position="333"/>
    </location>
</feature>
<feature type="transmembrane region" description="Helical" evidence="1">
    <location>
        <begin position="226"/>
        <end position="251"/>
    </location>
</feature>
<evidence type="ECO:0000256" key="1">
    <source>
        <dbReference type="SAM" id="Phobius"/>
    </source>
</evidence>
<dbReference type="AlphaFoldDB" id="M7SYJ9"/>
<keyword evidence="1" id="KW-1133">Transmembrane helix</keyword>
<dbReference type="Proteomes" id="UP000012174">
    <property type="component" value="Unassembled WGS sequence"/>
</dbReference>
<keyword evidence="1" id="KW-0812">Transmembrane</keyword>
<name>M7SYJ9_EUTLA</name>
<keyword evidence="1" id="KW-0472">Membrane</keyword>
<sequence>MDCGILPNRTIGPSKFGAQYWQFQPSLDKHATCIETTYLRPDIAGSILPWPYTMAWLLIHIPLVLVRVARWEKVQALSLFLAAVGIAFTIQTYSSTQRKPEEILVWTPLTIILDIGAVMQLIFLVVESAKGESVNGFVPLWGAFTELMAGMFGRGRERGRGSLGSNAHAVEESKNQTTAVHVDNVDSRPRTPNANANTAAAAAPAVQPTNPIINRRSSDKRLLGKALIVIFSALLFTGLITLQIMGLVSAIEGLASRGEGLTSSWCSPMFQSFAIAVADGNCVVHDVTSSASRGIGCITLSGAQQAGWLTGTVVALAASLALELVDLLVLALVESRARWRQVKMRRPWCTMFCGVVILIFYVIYGVLNASRLPSGMTELVWVFRKEPSLGIATVCRGTVTAAAL</sequence>
<organism evidence="2 3">
    <name type="scientific">Eutypa lata (strain UCR-EL1)</name>
    <name type="common">Grapevine dieback disease fungus</name>
    <name type="synonym">Eutypa armeniacae</name>
    <dbReference type="NCBI Taxonomy" id="1287681"/>
    <lineage>
        <taxon>Eukaryota</taxon>
        <taxon>Fungi</taxon>
        <taxon>Dikarya</taxon>
        <taxon>Ascomycota</taxon>
        <taxon>Pezizomycotina</taxon>
        <taxon>Sordariomycetes</taxon>
        <taxon>Xylariomycetidae</taxon>
        <taxon>Xylariales</taxon>
        <taxon>Diatrypaceae</taxon>
        <taxon>Eutypa</taxon>
    </lineage>
</organism>
<dbReference type="HOGENOM" id="CLU_059036_0_0_1"/>
<protein>
    <submittedName>
        <fullName evidence="2">Uncharacterized protein</fullName>
    </submittedName>
</protein>
<dbReference type="OrthoDB" id="5351891at2759"/>